<protein>
    <submittedName>
        <fullName evidence="1">Uncharacterized protein</fullName>
    </submittedName>
</protein>
<sequence>MNITWKKRCDTNLFAFANLVPTGPLDTQENRTVGTADCRVQGFKHERKRRGWGVREAETNKAKQIKPLAASLAHRVHTEQNKEELEKAELEPKLWARPSRGDLPIRRSCGLSSSSEK</sequence>
<accession>A0A9N7TXG4</accession>
<evidence type="ECO:0000313" key="1">
    <source>
        <dbReference type="EMBL" id="CAB1419894.1"/>
    </source>
</evidence>
<evidence type="ECO:0000313" key="2">
    <source>
        <dbReference type="Proteomes" id="UP001153269"/>
    </source>
</evidence>
<comment type="caution">
    <text evidence="1">The sequence shown here is derived from an EMBL/GenBank/DDBJ whole genome shotgun (WGS) entry which is preliminary data.</text>
</comment>
<reference evidence="1" key="1">
    <citation type="submission" date="2020-03" db="EMBL/GenBank/DDBJ databases">
        <authorList>
            <person name="Weist P."/>
        </authorList>
    </citation>
    <scope>NUCLEOTIDE SEQUENCE</scope>
</reference>
<dbReference type="Proteomes" id="UP001153269">
    <property type="component" value="Unassembled WGS sequence"/>
</dbReference>
<dbReference type="AlphaFoldDB" id="A0A9N7TXG4"/>
<organism evidence="1 2">
    <name type="scientific">Pleuronectes platessa</name>
    <name type="common">European plaice</name>
    <dbReference type="NCBI Taxonomy" id="8262"/>
    <lineage>
        <taxon>Eukaryota</taxon>
        <taxon>Metazoa</taxon>
        <taxon>Chordata</taxon>
        <taxon>Craniata</taxon>
        <taxon>Vertebrata</taxon>
        <taxon>Euteleostomi</taxon>
        <taxon>Actinopterygii</taxon>
        <taxon>Neopterygii</taxon>
        <taxon>Teleostei</taxon>
        <taxon>Neoteleostei</taxon>
        <taxon>Acanthomorphata</taxon>
        <taxon>Carangaria</taxon>
        <taxon>Pleuronectiformes</taxon>
        <taxon>Pleuronectoidei</taxon>
        <taxon>Pleuronectidae</taxon>
        <taxon>Pleuronectes</taxon>
    </lineage>
</organism>
<gene>
    <name evidence="1" type="ORF">PLEPLA_LOCUS7745</name>
</gene>
<dbReference type="EMBL" id="CADEAL010000419">
    <property type="protein sequence ID" value="CAB1419894.1"/>
    <property type="molecule type" value="Genomic_DNA"/>
</dbReference>
<keyword evidence="2" id="KW-1185">Reference proteome</keyword>
<name>A0A9N7TXG4_PLEPL</name>
<proteinExistence type="predicted"/>